<dbReference type="GeneID" id="38117203"/>
<comment type="caution">
    <text evidence="8">The sequence shown here is derived from an EMBL/GenBank/DDBJ whole genome shotgun (WGS) entry which is preliminary data.</text>
</comment>
<organism evidence="8 9">
    <name type="scientific">Aspergillus mulundensis</name>
    <dbReference type="NCBI Taxonomy" id="1810919"/>
    <lineage>
        <taxon>Eukaryota</taxon>
        <taxon>Fungi</taxon>
        <taxon>Dikarya</taxon>
        <taxon>Ascomycota</taxon>
        <taxon>Pezizomycotina</taxon>
        <taxon>Eurotiomycetes</taxon>
        <taxon>Eurotiomycetidae</taxon>
        <taxon>Eurotiales</taxon>
        <taxon>Aspergillaceae</taxon>
        <taxon>Aspergillus</taxon>
        <taxon>Aspergillus subgen. Nidulantes</taxon>
    </lineage>
</organism>
<dbReference type="InterPro" id="IPR049326">
    <property type="entry name" value="Rhodopsin_dom_fungi"/>
</dbReference>
<keyword evidence="4 6" id="KW-0472">Membrane</keyword>
<keyword evidence="2 6" id="KW-0812">Transmembrane</keyword>
<accession>A0A3D8RSP8</accession>
<evidence type="ECO:0000256" key="6">
    <source>
        <dbReference type="SAM" id="Phobius"/>
    </source>
</evidence>
<gene>
    <name evidence="8" type="ORF">DSM5745_06833</name>
</gene>
<protein>
    <recommendedName>
        <fullName evidence="7">Rhodopsin domain-containing protein</fullName>
    </recommendedName>
</protein>
<evidence type="ECO:0000313" key="9">
    <source>
        <dbReference type="Proteomes" id="UP000256690"/>
    </source>
</evidence>
<dbReference type="AlphaFoldDB" id="A0A3D8RSP8"/>
<evidence type="ECO:0000256" key="1">
    <source>
        <dbReference type="ARBA" id="ARBA00004141"/>
    </source>
</evidence>
<evidence type="ECO:0000256" key="2">
    <source>
        <dbReference type="ARBA" id="ARBA00022692"/>
    </source>
</evidence>
<proteinExistence type="inferred from homology"/>
<evidence type="ECO:0000256" key="3">
    <source>
        <dbReference type="ARBA" id="ARBA00022989"/>
    </source>
</evidence>
<dbReference type="OrthoDB" id="2496787at2759"/>
<keyword evidence="9" id="KW-1185">Reference proteome</keyword>
<evidence type="ECO:0000256" key="5">
    <source>
        <dbReference type="ARBA" id="ARBA00038359"/>
    </source>
</evidence>
<dbReference type="Proteomes" id="UP000256690">
    <property type="component" value="Unassembled WGS sequence"/>
</dbReference>
<keyword evidence="3 6" id="KW-1133">Transmembrane helix</keyword>
<dbReference type="Pfam" id="PF20684">
    <property type="entry name" value="Fung_rhodopsin"/>
    <property type="match status" value="1"/>
</dbReference>
<evidence type="ECO:0000313" key="8">
    <source>
        <dbReference type="EMBL" id="RDW76841.1"/>
    </source>
</evidence>
<evidence type="ECO:0000256" key="4">
    <source>
        <dbReference type="ARBA" id="ARBA00023136"/>
    </source>
</evidence>
<dbReference type="RefSeq" id="XP_026603153.1">
    <property type="nucleotide sequence ID" value="XM_026748849.1"/>
</dbReference>
<dbReference type="PANTHER" id="PTHR33048">
    <property type="entry name" value="PTH11-LIKE INTEGRAL MEMBRANE PROTEIN (AFU_ORTHOLOGUE AFUA_5G11245)"/>
    <property type="match status" value="1"/>
</dbReference>
<sequence>MINLLLDVLVIVLPMPVLVRLQMSIEKRVGMSLMSAVGLVVTVISVLRLVETMGFNDTTNPTSMFCPRSTAFYRKVYADAVAARYRGLRPRRRLEQGSLNRRRNYVLLYARYSRTVQASVHGCTQSPIIRGIQ</sequence>
<comment type="similarity">
    <text evidence="5">Belongs to the SAT4 family.</text>
</comment>
<dbReference type="STRING" id="1810919.A0A3D8RSP8"/>
<name>A0A3D8RSP8_9EURO</name>
<dbReference type="InterPro" id="IPR052337">
    <property type="entry name" value="SAT4-like"/>
</dbReference>
<dbReference type="EMBL" id="PVWQ01000007">
    <property type="protein sequence ID" value="RDW76841.1"/>
    <property type="molecule type" value="Genomic_DNA"/>
</dbReference>
<dbReference type="PANTHER" id="PTHR33048:SF143">
    <property type="entry name" value="EXTRACELLULAR MEMBRANE PROTEIN CFEM DOMAIN-CONTAINING PROTEIN-RELATED"/>
    <property type="match status" value="1"/>
</dbReference>
<feature type="transmembrane region" description="Helical" evidence="6">
    <location>
        <begin position="31"/>
        <end position="50"/>
    </location>
</feature>
<feature type="domain" description="Rhodopsin" evidence="7">
    <location>
        <begin position="2"/>
        <end position="66"/>
    </location>
</feature>
<evidence type="ECO:0000259" key="7">
    <source>
        <dbReference type="Pfam" id="PF20684"/>
    </source>
</evidence>
<dbReference type="GO" id="GO:0016020">
    <property type="term" value="C:membrane"/>
    <property type="evidence" value="ECO:0007669"/>
    <property type="project" value="UniProtKB-SubCell"/>
</dbReference>
<reference evidence="8 9" key="1">
    <citation type="journal article" date="2018" name="IMA Fungus">
        <title>IMA Genome-F 9: Draft genome sequence of Annulohypoxylon stygium, Aspergillus mulundensis, Berkeleyomyces basicola (syn. Thielaviopsis basicola), Ceratocystis smalleyi, two Cercospora beticola strains, Coleophoma cylindrospora, Fusarium fracticaudum, Phialophora cf. hyalina, and Morchella septimelata.</title>
        <authorList>
            <person name="Wingfield B.D."/>
            <person name="Bills G.F."/>
            <person name="Dong Y."/>
            <person name="Huang W."/>
            <person name="Nel W.J."/>
            <person name="Swalarsk-Parry B.S."/>
            <person name="Vaghefi N."/>
            <person name="Wilken P.M."/>
            <person name="An Z."/>
            <person name="de Beer Z.W."/>
            <person name="De Vos L."/>
            <person name="Chen L."/>
            <person name="Duong T.A."/>
            <person name="Gao Y."/>
            <person name="Hammerbacher A."/>
            <person name="Kikkert J.R."/>
            <person name="Li Y."/>
            <person name="Li H."/>
            <person name="Li K."/>
            <person name="Li Q."/>
            <person name="Liu X."/>
            <person name="Ma X."/>
            <person name="Naidoo K."/>
            <person name="Pethybridge S.J."/>
            <person name="Sun J."/>
            <person name="Steenkamp E.T."/>
            <person name="van der Nest M.A."/>
            <person name="van Wyk S."/>
            <person name="Wingfield M.J."/>
            <person name="Xiong C."/>
            <person name="Yue Q."/>
            <person name="Zhang X."/>
        </authorList>
    </citation>
    <scope>NUCLEOTIDE SEQUENCE [LARGE SCALE GENOMIC DNA]</scope>
    <source>
        <strain evidence="8 9">DSM 5745</strain>
    </source>
</reference>
<comment type="subcellular location">
    <subcellularLocation>
        <location evidence="1">Membrane</location>
        <topology evidence="1">Multi-pass membrane protein</topology>
    </subcellularLocation>
</comment>